<evidence type="ECO:0000256" key="1">
    <source>
        <dbReference type="SAM" id="Phobius"/>
    </source>
</evidence>
<evidence type="ECO:0000313" key="3">
    <source>
        <dbReference type="Proteomes" id="UP000646426"/>
    </source>
</evidence>
<dbReference type="AlphaFoldDB" id="A0A918T2L0"/>
<reference evidence="2" key="1">
    <citation type="journal article" date="2014" name="Int. J. Syst. Evol. Microbiol.">
        <title>Complete genome sequence of Corynebacterium casei LMG S-19264T (=DSM 44701T), isolated from a smear-ripened cheese.</title>
        <authorList>
            <consortium name="US DOE Joint Genome Institute (JGI-PGF)"/>
            <person name="Walter F."/>
            <person name="Albersmeier A."/>
            <person name="Kalinowski J."/>
            <person name="Ruckert C."/>
        </authorList>
    </citation>
    <scope>NUCLEOTIDE SEQUENCE</scope>
    <source>
        <strain evidence="2">KCTC 23077</strain>
    </source>
</reference>
<dbReference type="RefSeq" id="WP_189456960.1">
    <property type="nucleotide sequence ID" value="NZ_BMYD01000004.1"/>
</dbReference>
<comment type="caution">
    <text evidence="2">The sequence shown here is derived from an EMBL/GenBank/DDBJ whole genome shotgun (WGS) entry which is preliminary data.</text>
</comment>
<dbReference type="Gene3D" id="3.40.50.150">
    <property type="entry name" value="Vaccinia Virus protein VP39"/>
    <property type="match status" value="1"/>
</dbReference>
<reference evidence="2" key="2">
    <citation type="submission" date="2020-09" db="EMBL/GenBank/DDBJ databases">
        <authorList>
            <person name="Sun Q."/>
            <person name="Kim S."/>
        </authorList>
    </citation>
    <scope>NUCLEOTIDE SEQUENCE</scope>
    <source>
        <strain evidence="2">KCTC 23077</strain>
    </source>
</reference>
<dbReference type="Proteomes" id="UP000646426">
    <property type="component" value="Unassembled WGS sequence"/>
</dbReference>
<feature type="transmembrane region" description="Helical" evidence="1">
    <location>
        <begin position="276"/>
        <end position="298"/>
    </location>
</feature>
<dbReference type="PANTHER" id="PTHR43861:SF6">
    <property type="entry name" value="METHYLTRANSFERASE TYPE 11"/>
    <property type="match status" value="1"/>
</dbReference>
<organism evidence="2 3">
    <name type="scientific">Cognatilysobacter bugurensis</name>
    <dbReference type="NCBI Taxonomy" id="543356"/>
    <lineage>
        <taxon>Bacteria</taxon>
        <taxon>Pseudomonadati</taxon>
        <taxon>Pseudomonadota</taxon>
        <taxon>Gammaproteobacteria</taxon>
        <taxon>Lysobacterales</taxon>
        <taxon>Lysobacteraceae</taxon>
        <taxon>Cognatilysobacter</taxon>
    </lineage>
</organism>
<keyword evidence="1" id="KW-0812">Transmembrane</keyword>
<sequence>MNAFDLGGVAASCGAVSTSLADKHDCLVCGGGYGPCKLPGLKQCAACGFITADLRISDADLSALYGEDYFHGEEYRNYVSEEESLKANFRRRIQTLQQLIPDLARKRLFEVGCAYGFFLDEVRRDVAHAQGMDIAVDGTRFAREQKRVDALTGNYLDYQPQARVDLVTMWDTIEHLPRPDLFVEKAASHVLPGGHIAITTGDIGSLNARLRGRHWRMIHPPTHLHYFSVDTLRELLERRGFEVVHVSHPGNARDLRSILHFILELRLGWGGLYQRIAGWPVFNLSLTLNLFDIMFIVARRKG</sequence>
<proteinExistence type="predicted"/>
<dbReference type="SUPFAM" id="SSF53335">
    <property type="entry name" value="S-adenosyl-L-methionine-dependent methyltransferases"/>
    <property type="match status" value="1"/>
</dbReference>
<dbReference type="PANTHER" id="PTHR43861">
    <property type="entry name" value="TRANS-ACONITATE 2-METHYLTRANSFERASE-RELATED"/>
    <property type="match status" value="1"/>
</dbReference>
<accession>A0A918T2L0</accession>
<keyword evidence="3" id="KW-1185">Reference proteome</keyword>
<name>A0A918T2L0_9GAMM</name>
<dbReference type="InterPro" id="IPR029063">
    <property type="entry name" value="SAM-dependent_MTases_sf"/>
</dbReference>
<dbReference type="Pfam" id="PF13489">
    <property type="entry name" value="Methyltransf_23"/>
    <property type="match status" value="1"/>
</dbReference>
<dbReference type="EMBL" id="BMYD01000004">
    <property type="protein sequence ID" value="GHA85616.1"/>
    <property type="molecule type" value="Genomic_DNA"/>
</dbReference>
<evidence type="ECO:0008006" key="4">
    <source>
        <dbReference type="Google" id="ProtNLM"/>
    </source>
</evidence>
<keyword evidence="1" id="KW-0472">Membrane</keyword>
<protein>
    <recommendedName>
        <fullName evidence="4">Class I SAM-dependent methyltransferase</fullName>
    </recommendedName>
</protein>
<keyword evidence="1" id="KW-1133">Transmembrane helix</keyword>
<gene>
    <name evidence="2" type="ORF">GCM10007067_24580</name>
</gene>
<evidence type="ECO:0000313" key="2">
    <source>
        <dbReference type="EMBL" id="GHA85616.1"/>
    </source>
</evidence>